<dbReference type="EMBL" id="CP006850">
    <property type="protein sequence ID" value="AHH19796.1"/>
    <property type="molecule type" value="Genomic_DNA"/>
</dbReference>
<protein>
    <submittedName>
        <fullName evidence="4">Putative FAD-binding monooxygenase</fullName>
    </submittedName>
</protein>
<feature type="domain" description="FAD-binding" evidence="3">
    <location>
        <begin position="26"/>
        <end position="361"/>
    </location>
</feature>
<dbReference type="SUPFAM" id="SSF51905">
    <property type="entry name" value="FAD/NAD(P)-binding domain"/>
    <property type="match status" value="1"/>
</dbReference>
<dbReference type="HOGENOM" id="CLU_009665_19_5_11"/>
<dbReference type="PANTHER" id="PTHR13789:SF309">
    <property type="entry name" value="PUTATIVE (AFU_ORTHOLOGUE AFUA_6G14510)-RELATED"/>
    <property type="match status" value="1"/>
</dbReference>
<evidence type="ECO:0000256" key="2">
    <source>
        <dbReference type="ARBA" id="ARBA00023033"/>
    </source>
</evidence>
<reference evidence="4 5" key="1">
    <citation type="journal article" date="2014" name="Appl. Environ. Microbiol.">
        <title>Insights into the Microbial Degradation of Rubber and Gutta-Percha by Analysis of the Complete Genome of Nocardia nova SH22a.</title>
        <authorList>
            <person name="Luo Q."/>
            <person name="Hiessl S."/>
            <person name="Poehlein A."/>
            <person name="Daniel R."/>
            <person name="Steinbuchel A."/>
        </authorList>
    </citation>
    <scope>NUCLEOTIDE SEQUENCE [LARGE SCALE GENOMIC DNA]</scope>
    <source>
        <strain evidence="4">SH22a</strain>
    </source>
</reference>
<accession>W5TRC3</accession>
<keyword evidence="5" id="KW-1185">Reference proteome</keyword>
<dbReference type="GO" id="GO:0004497">
    <property type="term" value="F:monooxygenase activity"/>
    <property type="evidence" value="ECO:0007669"/>
    <property type="project" value="UniProtKB-KW"/>
</dbReference>
<dbReference type="InterPro" id="IPR050493">
    <property type="entry name" value="FAD-dep_Monooxygenase_BioMet"/>
</dbReference>
<keyword evidence="2 4" id="KW-0503">Monooxygenase</keyword>
<proteinExistence type="predicted"/>
<dbReference type="Pfam" id="PF01494">
    <property type="entry name" value="FAD_binding_3"/>
    <property type="match status" value="1"/>
</dbReference>
<dbReference type="PRINTS" id="PR00420">
    <property type="entry name" value="RNGMNOXGNASE"/>
</dbReference>
<evidence type="ECO:0000259" key="3">
    <source>
        <dbReference type="Pfam" id="PF01494"/>
    </source>
</evidence>
<organism evidence="4 5">
    <name type="scientific">Nocardia nova SH22a</name>
    <dbReference type="NCBI Taxonomy" id="1415166"/>
    <lineage>
        <taxon>Bacteria</taxon>
        <taxon>Bacillati</taxon>
        <taxon>Actinomycetota</taxon>
        <taxon>Actinomycetes</taxon>
        <taxon>Mycobacteriales</taxon>
        <taxon>Nocardiaceae</taxon>
        <taxon>Nocardia</taxon>
    </lineage>
</organism>
<keyword evidence="1" id="KW-0560">Oxidoreductase</keyword>
<gene>
    <name evidence="4" type="ORF">NONO_c50120</name>
</gene>
<dbReference type="eggNOG" id="COG0654">
    <property type="taxonomic scope" value="Bacteria"/>
</dbReference>
<evidence type="ECO:0000313" key="5">
    <source>
        <dbReference type="Proteomes" id="UP000019150"/>
    </source>
</evidence>
<name>W5TRC3_9NOCA</name>
<evidence type="ECO:0000313" key="4">
    <source>
        <dbReference type="EMBL" id="AHH19796.1"/>
    </source>
</evidence>
<dbReference type="Gene3D" id="3.50.50.60">
    <property type="entry name" value="FAD/NAD(P)-binding domain"/>
    <property type="match status" value="1"/>
</dbReference>
<dbReference type="STRING" id="1415166.NONO_c50120"/>
<dbReference type="InterPro" id="IPR036188">
    <property type="entry name" value="FAD/NAD-bd_sf"/>
</dbReference>
<dbReference type="PANTHER" id="PTHR13789">
    <property type="entry name" value="MONOOXYGENASE"/>
    <property type="match status" value="1"/>
</dbReference>
<dbReference type="KEGG" id="nno:NONO_c50120"/>
<dbReference type="InterPro" id="IPR002938">
    <property type="entry name" value="FAD-bd"/>
</dbReference>
<dbReference type="AlphaFoldDB" id="W5TRC3"/>
<dbReference type="GO" id="GO:0071949">
    <property type="term" value="F:FAD binding"/>
    <property type="evidence" value="ECO:0007669"/>
    <property type="project" value="InterPro"/>
</dbReference>
<dbReference type="PATRIC" id="fig|1415166.3.peg.5170"/>
<dbReference type="Proteomes" id="UP000019150">
    <property type="component" value="Chromosome"/>
</dbReference>
<evidence type="ECO:0000256" key="1">
    <source>
        <dbReference type="ARBA" id="ARBA00023002"/>
    </source>
</evidence>
<sequence>MRVRRPWARWIESELSERRSPLPVRRVLIIGGGIAGLTAAVALRGRGHDVEVLERQREWPAVGWGLSLTGPALRALRSIGLERRCAEAGFGIDGINNCDVRRTLLHEVLPPSLLGPGEPIMVGIGRPALSRALREAAETAGATLNLGAQVTGIEESADSVTAVLADGTRKRADLVVAADGVNSATRAAIGIADTPAFLGQAVWRTTVPRPVWADRLTTFNAARHSSGIIPISDRDAYIFTTQITPERTPRPDADLAAGMRELLAPLEGEMAAIRDGIVDSERIVRRAVLGLLVDGPWHRGRVVLIGDAAHTCAPHMVSGAALAVEDAVVLAEELEIGATLEESLTHFWQRRLERARLVVDAAQAMVDLEFEHRYAEEHEVQGRAFAALATEA</sequence>